<keyword evidence="1" id="KW-1133">Transmembrane helix</keyword>
<protein>
    <submittedName>
        <fullName evidence="2">Uncharacterized protein</fullName>
    </submittedName>
</protein>
<keyword evidence="1" id="KW-0812">Transmembrane</keyword>
<dbReference type="AlphaFoldDB" id="A0A1G2HJY0"/>
<dbReference type="EMBL" id="MHOL01000013">
    <property type="protein sequence ID" value="OGZ62792.1"/>
    <property type="molecule type" value="Genomic_DNA"/>
</dbReference>
<accession>A0A1G2HJY0</accession>
<name>A0A1G2HJY0_9BACT</name>
<evidence type="ECO:0000313" key="3">
    <source>
        <dbReference type="Proteomes" id="UP000178991"/>
    </source>
</evidence>
<sequence length="84" mass="9741">MNLKLVITILLIILIIIVTGYFYLNFVPKSQNLEMQNNYNTELNKKSDTDSDVTGYISSDFKRVPLDTSVETEMEDLDKDIQNY</sequence>
<keyword evidence="1" id="KW-0472">Membrane</keyword>
<gene>
    <name evidence="2" type="ORF">A2639_00400</name>
</gene>
<evidence type="ECO:0000256" key="1">
    <source>
        <dbReference type="SAM" id="Phobius"/>
    </source>
</evidence>
<organism evidence="2 3">
    <name type="scientific">Candidatus Staskawiczbacteria bacterium RIFCSPHIGHO2_01_FULL_34_27</name>
    <dbReference type="NCBI Taxonomy" id="1802199"/>
    <lineage>
        <taxon>Bacteria</taxon>
        <taxon>Candidatus Staskawicziibacteriota</taxon>
    </lineage>
</organism>
<feature type="transmembrane region" description="Helical" evidence="1">
    <location>
        <begin position="6"/>
        <end position="26"/>
    </location>
</feature>
<proteinExistence type="predicted"/>
<evidence type="ECO:0000313" key="2">
    <source>
        <dbReference type="EMBL" id="OGZ62792.1"/>
    </source>
</evidence>
<comment type="caution">
    <text evidence="2">The sequence shown here is derived from an EMBL/GenBank/DDBJ whole genome shotgun (WGS) entry which is preliminary data.</text>
</comment>
<dbReference type="Proteomes" id="UP000178991">
    <property type="component" value="Unassembled WGS sequence"/>
</dbReference>
<reference evidence="2 3" key="1">
    <citation type="journal article" date="2016" name="Nat. Commun.">
        <title>Thousands of microbial genomes shed light on interconnected biogeochemical processes in an aquifer system.</title>
        <authorList>
            <person name="Anantharaman K."/>
            <person name="Brown C.T."/>
            <person name="Hug L.A."/>
            <person name="Sharon I."/>
            <person name="Castelle C.J."/>
            <person name="Probst A.J."/>
            <person name="Thomas B.C."/>
            <person name="Singh A."/>
            <person name="Wilkins M.J."/>
            <person name="Karaoz U."/>
            <person name="Brodie E.L."/>
            <person name="Williams K.H."/>
            <person name="Hubbard S.S."/>
            <person name="Banfield J.F."/>
        </authorList>
    </citation>
    <scope>NUCLEOTIDE SEQUENCE [LARGE SCALE GENOMIC DNA]</scope>
</reference>